<sequence>MSMILLVMKMCYRFRLLSGVPKKTKVTMPQLIAKKRLSVIVKLNKQIVMTASNIFGILEMYPVLFMSEGSL</sequence>
<reference evidence="1 2" key="1">
    <citation type="submission" date="2013-11" db="EMBL/GenBank/DDBJ databases">
        <title>Draft genome sequence and annotation of the entomopathogenic bacterium, Xenorhabdus cabanillasi strain JM26.</title>
        <authorList>
            <person name="Gualtieri M."/>
            <person name="Ogier J.C."/>
            <person name="Pages S."/>
            <person name="Givaudan A."/>
            <person name="Gaudriault S."/>
        </authorList>
    </citation>
    <scope>NUCLEOTIDE SEQUENCE [LARGE SCALE GENOMIC DNA]</scope>
    <source>
        <strain evidence="1 2">JM26</strain>
    </source>
</reference>
<gene>
    <name evidence="1" type="ORF">XCR1_2680010</name>
</gene>
<organism evidence="1 2">
    <name type="scientific">Xenorhabdus cabanillasii JM26</name>
    <dbReference type="NCBI Taxonomy" id="1427517"/>
    <lineage>
        <taxon>Bacteria</taxon>
        <taxon>Pseudomonadati</taxon>
        <taxon>Pseudomonadota</taxon>
        <taxon>Gammaproteobacteria</taxon>
        <taxon>Enterobacterales</taxon>
        <taxon>Morganellaceae</taxon>
        <taxon>Xenorhabdus</taxon>
    </lineage>
</organism>
<name>W1J837_9GAMM</name>
<dbReference type="Proteomes" id="UP000019197">
    <property type="component" value="Unassembled WGS sequence"/>
</dbReference>
<accession>W1J837</accession>
<dbReference type="EMBL" id="CBXE010000188">
    <property type="protein sequence ID" value="CDL86021.1"/>
    <property type="molecule type" value="Genomic_DNA"/>
</dbReference>
<comment type="caution">
    <text evidence="1">The sequence shown here is derived from an EMBL/GenBank/DDBJ whole genome shotgun (WGS) entry which is preliminary data.</text>
</comment>
<evidence type="ECO:0000313" key="2">
    <source>
        <dbReference type="Proteomes" id="UP000019197"/>
    </source>
</evidence>
<protein>
    <submittedName>
        <fullName evidence="1">Uncharacterized protein</fullName>
    </submittedName>
</protein>
<dbReference type="AlphaFoldDB" id="W1J837"/>
<evidence type="ECO:0000313" key="1">
    <source>
        <dbReference type="EMBL" id="CDL86021.1"/>
    </source>
</evidence>
<proteinExistence type="predicted"/>